<dbReference type="Pfam" id="PF12513">
    <property type="entry name" value="SUV3_C"/>
    <property type="match status" value="1"/>
</dbReference>
<dbReference type="PROSITE" id="PS51194">
    <property type="entry name" value="HELICASE_CTER"/>
    <property type="match status" value="1"/>
</dbReference>
<dbReference type="InterPro" id="IPR050699">
    <property type="entry name" value="RNA-DNA_Helicase"/>
</dbReference>
<dbReference type="GO" id="GO:0016787">
    <property type="term" value="F:hydrolase activity"/>
    <property type="evidence" value="ECO:0007669"/>
    <property type="project" value="UniProtKB-KW"/>
</dbReference>
<keyword evidence="6" id="KW-0809">Transit peptide</keyword>
<keyword evidence="2" id="KW-0547">Nucleotide-binding</keyword>
<dbReference type="GO" id="GO:0005524">
    <property type="term" value="F:ATP binding"/>
    <property type="evidence" value="ECO:0007669"/>
    <property type="project" value="UniProtKB-KW"/>
</dbReference>
<dbReference type="Pfam" id="PF22527">
    <property type="entry name" value="DEXQc_Suv3"/>
    <property type="match status" value="1"/>
</dbReference>
<evidence type="ECO:0000256" key="7">
    <source>
        <dbReference type="ARBA" id="ARBA00047984"/>
    </source>
</evidence>
<evidence type="ECO:0000256" key="4">
    <source>
        <dbReference type="ARBA" id="ARBA00022806"/>
    </source>
</evidence>
<keyword evidence="5" id="KW-0067">ATP-binding</keyword>
<comment type="catalytic activity">
    <reaction evidence="7">
        <text>ATP + H2O = ADP + phosphate + H(+)</text>
        <dbReference type="Rhea" id="RHEA:13065"/>
        <dbReference type="ChEBI" id="CHEBI:15377"/>
        <dbReference type="ChEBI" id="CHEBI:15378"/>
        <dbReference type="ChEBI" id="CHEBI:30616"/>
        <dbReference type="ChEBI" id="CHEBI:43474"/>
        <dbReference type="ChEBI" id="CHEBI:456216"/>
        <dbReference type="EC" id="3.6.4.13"/>
    </reaction>
</comment>
<dbReference type="InterPro" id="IPR022192">
    <property type="entry name" value="SUV3_C"/>
</dbReference>
<evidence type="ECO:0000256" key="6">
    <source>
        <dbReference type="ARBA" id="ARBA00022946"/>
    </source>
</evidence>
<evidence type="ECO:0000256" key="1">
    <source>
        <dbReference type="ARBA" id="ARBA00012552"/>
    </source>
</evidence>
<dbReference type="InterPro" id="IPR055206">
    <property type="entry name" value="DEXQc_SUV3"/>
</dbReference>
<dbReference type="SUPFAM" id="SSF52540">
    <property type="entry name" value="P-loop containing nucleoside triphosphate hydrolases"/>
    <property type="match status" value="1"/>
</dbReference>
<keyword evidence="3" id="KW-0378">Hydrolase</keyword>
<feature type="domain" description="Helicase C-terminal" evidence="9">
    <location>
        <begin position="296"/>
        <end position="451"/>
    </location>
</feature>
<dbReference type="EMBL" id="SXEU01000005">
    <property type="protein sequence ID" value="NFV17047.1"/>
    <property type="molecule type" value="Genomic_DNA"/>
</dbReference>
<evidence type="ECO:0000256" key="2">
    <source>
        <dbReference type="ARBA" id="ARBA00022741"/>
    </source>
</evidence>
<evidence type="ECO:0000256" key="3">
    <source>
        <dbReference type="ARBA" id="ARBA00022801"/>
    </source>
</evidence>
<evidence type="ECO:0000313" key="10">
    <source>
        <dbReference type="EMBL" id="NFV17047.1"/>
    </source>
</evidence>
<dbReference type="GO" id="GO:0003724">
    <property type="term" value="F:RNA helicase activity"/>
    <property type="evidence" value="ECO:0007669"/>
    <property type="project" value="UniProtKB-EC"/>
</dbReference>
<dbReference type="InterPro" id="IPR001650">
    <property type="entry name" value="Helicase_C-like"/>
</dbReference>
<evidence type="ECO:0000259" key="8">
    <source>
        <dbReference type="PROSITE" id="PS51192"/>
    </source>
</evidence>
<dbReference type="InterPro" id="IPR027417">
    <property type="entry name" value="P-loop_NTPase"/>
</dbReference>
<dbReference type="CDD" id="cd17913">
    <property type="entry name" value="DEXQc_Suv3"/>
    <property type="match status" value="1"/>
</dbReference>
<dbReference type="FunFam" id="3.40.50.300:FF:000269">
    <property type="entry name" value="ATP-dependent RNA helicase SUPV3L1, mitochondrial"/>
    <property type="match status" value="1"/>
</dbReference>
<sequence>MNWRNYYEKASIDRNFRKIKNSYSQTEDIVQHSKINSLWEQEASIRKKLKKLESMKDENIRNFKEVYNNYSHLLDYISKKLVKNYNIKHNTNFDFYEIIKGNRKNYLKSGIMSVLITRHIPTMIFKEFDRIFPKNPKDEYKEVRHMNRKFYLHLGETNTGKTYNSMERLKESKKGIYLSPLRILALENFEKLNKEGIMCNLITGEEEIKKEKAQHVCCTIEKLDINEEYDVAIIDEIQMIDDDQRGSAWTRAILALRCKEIHVCGALNTKELIINIIEDCGDEYELKEYFRNIPLKIEEEAFKLKDIKKGDALVTFSKKKVLQLADYYGDLGIKTSVIYGNLPPEVRKKQYEQFMSGDTNILITTDAIGMGVNLPIRRIVFMDIRKFDGNDMRYLTSQEIKQIGGRAGRLGIYDIGYLASYGNTQNFVKEMIEVYDRKIYEAVIEPSEAILDVKSLPLREKLALWSTREEKSLLYRKMDIGEKILVLDSIKNYKLPEKYQWQLLKVPFDVTNINIMNAFLKYVNEIFIGNFKSISKPRLNSKDLYDLELYYQKLNLYYSLSKNFNLDFDESWVYDERTKLSIEINKVLRKRFSF</sequence>
<proteinExistence type="predicted"/>
<dbReference type="Gene3D" id="3.40.50.300">
    <property type="entry name" value="P-loop containing nucleotide triphosphate hydrolases"/>
    <property type="match status" value="2"/>
</dbReference>
<dbReference type="PANTHER" id="PTHR12131">
    <property type="entry name" value="ATP-DEPENDENT RNA AND DNA HELICASE"/>
    <property type="match status" value="1"/>
</dbReference>
<keyword evidence="4 10" id="KW-0347">Helicase</keyword>
<organism evidence="10">
    <name type="scientific">Clostridium botulinum</name>
    <dbReference type="NCBI Taxonomy" id="1491"/>
    <lineage>
        <taxon>Bacteria</taxon>
        <taxon>Bacillati</taxon>
        <taxon>Bacillota</taxon>
        <taxon>Clostridia</taxon>
        <taxon>Eubacteriales</taxon>
        <taxon>Clostridiaceae</taxon>
        <taxon>Clostridium</taxon>
    </lineage>
</organism>
<reference evidence="10" key="1">
    <citation type="submission" date="2019-04" db="EMBL/GenBank/DDBJ databases">
        <title>Genome sequencing of Clostridium botulinum Groups I-IV and Clostridium butyricum.</title>
        <authorList>
            <person name="Brunt J."/>
            <person name="Van Vliet A.H.M."/>
            <person name="Stringer S.C."/>
            <person name="Carter A.T."/>
            <person name="Peck M.W."/>
        </authorList>
    </citation>
    <scope>NUCLEOTIDE SEQUENCE</scope>
    <source>
        <strain evidence="10">751/1</strain>
    </source>
</reference>
<feature type="domain" description="Helicase ATP-binding" evidence="8">
    <location>
        <begin position="142"/>
        <end position="256"/>
    </location>
</feature>
<accession>A0A6G4HV78</accession>
<dbReference type="PANTHER" id="PTHR12131:SF1">
    <property type="entry name" value="ATP-DEPENDENT RNA HELICASE SUPV3L1, MITOCHONDRIAL-RELATED"/>
    <property type="match status" value="1"/>
</dbReference>
<dbReference type="InterPro" id="IPR044774">
    <property type="entry name" value="Suv3_DEXQc"/>
</dbReference>
<protein>
    <recommendedName>
        <fullName evidence="1">RNA helicase</fullName>
        <ecNumber evidence="1">3.6.4.13</ecNumber>
    </recommendedName>
</protein>
<dbReference type="Gene3D" id="1.20.272.40">
    <property type="match status" value="1"/>
</dbReference>
<dbReference type="PROSITE" id="PS51192">
    <property type="entry name" value="HELICASE_ATP_BIND_1"/>
    <property type="match status" value="1"/>
</dbReference>
<gene>
    <name evidence="10" type="ORF">FDG29_12865</name>
</gene>
<comment type="caution">
    <text evidence="10">The sequence shown here is derived from an EMBL/GenBank/DDBJ whole genome shotgun (WGS) entry which is preliminary data.</text>
</comment>
<name>A0A6G4HV78_CLOBO</name>
<dbReference type="InterPro" id="IPR014001">
    <property type="entry name" value="Helicase_ATP-bd"/>
</dbReference>
<evidence type="ECO:0000259" key="9">
    <source>
        <dbReference type="PROSITE" id="PS51194"/>
    </source>
</evidence>
<evidence type="ECO:0000256" key="5">
    <source>
        <dbReference type="ARBA" id="ARBA00022840"/>
    </source>
</evidence>
<dbReference type="SMART" id="SM00490">
    <property type="entry name" value="HELICc"/>
    <property type="match status" value="1"/>
</dbReference>
<dbReference type="AlphaFoldDB" id="A0A6G4HV78"/>
<dbReference type="EC" id="3.6.4.13" evidence="1"/>
<dbReference type="Pfam" id="PF00271">
    <property type="entry name" value="Helicase_C"/>
    <property type="match status" value="1"/>
</dbReference>